<dbReference type="RefSeq" id="WP_162657850.1">
    <property type="nucleotide sequence ID" value="NZ_LR593887.1"/>
</dbReference>
<dbReference type="FunCoup" id="A0A6C2YP94">
    <property type="interactions" value="597"/>
</dbReference>
<keyword evidence="3 7" id="KW-0689">Ribosomal protein</keyword>
<dbReference type="SUPFAM" id="SSF56053">
    <property type="entry name" value="Ribosomal protein L6"/>
    <property type="match status" value="2"/>
</dbReference>
<evidence type="ECO:0000256" key="2">
    <source>
        <dbReference type="ARBA" id="ARBA00022884"/>
    </source>
</evidence>
<dbReference type="FunFam" id="3.90.930.12:FF:000002">
    <property type="entry name" value="50S ribosomal protein L6"/>
    <property type="match status" value="1"/>
</dbReference>
<name>A0A6C2YP94_9BACT</name>
<evidence type="ECO:0000256" key="5">
    <source>
        <dbReference type="ARBA" id="ARBA00035454"/>
    </source>
</evidence>
<evidence type="ECO:0000259" key="9">
    <source>
        <dbReference type="Pfam" id="PF00347"/>
    </source>
</evidence>
<evidence type="ECO:0000313" key="10">
    <source>
        <dbReference type="EMBL" id="VIP02702.1"/>
    </source>
</evidence>
<dbReference type="InterPro" id="IPR019906">
    <property type="entry name" value="Ribosomal_uL6_bac-type"/>
</dbReference>
<dbReference type="InterPro" id="IPR020040">
    <property type="entry name" value="Ribosomal_uL6_a/b-dom"/>
</dbReference>
<evidence type="ECO:0000256" key="3">
    <source>
        <dbReference type="ARBA" id="ARBA00022980"/>
    </source>
</evidence>
<gene>
    <name evidence="10" type="ORF">GMBLW1_12580</name>
</gene>
<dbReference type="KEGG" id="tim:GMBLW1_12580"/>
<comment type="similarity">
    <text evidence="7">Belongs to the universal ribosomal protein uL6 family.</text>
</comment>
<dbReference type="PANTHER" id="PTHR11655:SF14">
    <property type="entry name" value="LARGE RIBOSOMAL SUBUNIT PROTEIN UL6M"/>
    <property type="match status" value="1"/>
</dbReference>
<evidence type="ECO:0000256" key="8">
    <source>
        <dbReference type="RuleBase" id="RU003870"/>
    </source>
</evidence>
<dbReference type="PRINTS" id="PR00059">
    <property type="entry name" value="RIBOSOMALL6"/>
</dbReference>
<dbReference type="PANTHER" id="PTHR11655">
    <property type="entry name" value="60S/50S RIBOSOMAL PROTEIN L6/L9"/>
    <property type="match status" value="1"/>
</dbReference>
<feature type="domain" description="Large ribosomal subunit protein uL6 alpha-beta" evidence="9">
    <location>
        <begin position="11"/>
        <end position="84"/>
    </location>
</feature>
<feature type="domain" description="Large ribosomal subunit protein uL6 alpha-beta" evidence="9">
    <location>
        <begin position="93"/>
        <end position="161"/>
    </location>
</feature>
<dbReference type="EMBL" id="LR593887">
    <property type="protein sequence ID" value="VTS02195.1"/>
    <property type="molecule type" value="Genomic_DNA"/>
</dbReference>
<dbReference type="NCBIfam" id="TIGR03654">
    <property type="entry name" value="L6_bact"/>
    <property type="match status" value="1"/>
</dbReference>
<protein>
    <recommendedName>
        <fullName evidence="5 6">50S ribosomal protein L6</fullName>
    </recommendedName>
</protein>
<evidence type="ECO:0000313" key="11">
    <source>
        <dbReference type="Proteomes" id="UP000464378"/>
    </source>
</evidence>
<evidence type="ECO:0000256" key="6">
    <source>
        <dbReference type="NCBIfam" id="TIGR03654"/>
    </source>
</evidence>
<dbReference type="InterPro" id="IPR036789">
    <property type="entry name" value="Ribosomal_uL6-like_a/b-dom_sf"/>
</dbReference>
<evidence type="ECO:0000256" key="1">
    <source>
        <dbReference type="ARBA" id="ARBA00022730"/>
    </source>
</evidence>
<proteinExistence type="inferred from homology"/>
<keyword evidence="1 8" id="KW-0699">rRNA-binding</keyword>
<dbReference type="GO" id="GO:0019843">
    <property type="term" value="F:rRNA binding"/>
    <property type="evidence" value="ECO:0007669"/>
    <property type="project" value="UniProtKB-UniRule"/>
</dbReference>
<keyword evidence="11" id="KW-1185">Reference proteome</keyword>
<dbReference type="InParanoid" id="A0A6C2YP94"/>
<keyword evidence="2 8" id="KW-0694">RNA-binding</keyword>
<dbReference type="Pfam" id="PF00347">
    <property type="entry name" value="Ribosomal_L6"/>
    <property type="match status" value="2"/>
</dbReference>
<sequence>MSRIGKQPVPIPNGVEVQYSSGTLKVKGPKGTLEFQHHALVQVELDLPGKILRVNRPQDDRLSRSLHGLTRTLIANMVHGVTQGYEKRLKIGGVGFNARLDGKKVVLTVGFAKPVELTPPAGVTVEVDKDGTTITVKGADKQIVGQFAAEIRSKKKPAPYEYKSLGKSGIPKGIRYDGEVVPLKQGKDFASG</sequence>
<dbReference type="PIRSF" id="PIRSF002162">
    <property type="entry name" value="Ribosomal_L6"/>
    <property type="match status" value="1"/>
</dbReference>
<evidence type="ECO:0000256" key="7">
    <source>
        <dbReference type="RuleBase" id="RU003869"/>
    </source>
</evidence>
<keyword evidence="4 7" id="KW-0687">Ribonucleoprotein</keyword>
<dbReference type="GO" id="GO:0003735">
    <property type="term" value="F:structural constituent of ribosome"/>
    <property type="evidence" value="ECO:0007669"/>
    <property type="project" value="UniProtKB-UniRule"/>
</dbReference>
<dbReference type="Proteomes" id="UP000464378">
    <property type="component" value="Chromosome"/>
</dbReference>
<organism evidence="10">
    <name type="scientific">Tuwongella immobilis</name>
    <dbReference type="NCBI Taxonomy" id="692036"/>
    <lineage>
        <taxon>Bacteria</taxon>
        <taxon>Pseudomonadati</taxon>
        <taxon>Planctomycetota</taxon>
        <taxon>Planctomycetia</taxon>
        <taxon>Gemmatales</taxon>
        <taxon>Gemmataceae</taxon>
        <taxon>Tuwongella</taxon>
    </lineage>
</organism>
<dbReference type="EMBL" id="LR586016">
    <property type="protein sequence ID" value="VIP02702.1"/>
    <property type="molecule type" value="Genomic_DNA"/>
</dbReference>
<evidence type="ECO:0000256" key="4">
    <source>
        <dbReference type="ARBA" id="ARBA00023274"/>
    </source>
</evidence>
<reference evidence="10" key="1">
    <citation type="submission" date="2019-04" db="EMBL/GenBank/DDBJ databases">
        <authorList>
            <consortium name="Science for Life Laboratories"/>
        </authorList>
    </citation>
    <scope>NUCLEOTIDE SEQUENCE</scope>
    <source>
        <strain evidence="10">MBLW1</strain>
    </source>
</reference>
<dbReference type="AlphaFoldDB" id="A0A6C2YP94"/>
<dbReference type="InterPro" id="IPR000702">
    <property type="entry name" value="Ribosomal_uL6-like"/>
</dbReference>
<dbReference type="GO" id="GO:0002181">
    <property type="term" value="P:cytoplasmic translation"/>
    <property type="evidence" value="ECO:0007669"/>
    <property type="project" value="TreeGrafter"/>
</dbReference>
<dbReference type="Gene3D" id="3.90.930.12">
    <property type="entry name" value="Ribosomal protein L6, alpha-beta domain"/>
    <property type="match status" value="2"/>
</dbReference>
<dbReference type="GO" id="GO:0022625">
    <property type="term" value="C:cytosolic large ribosomal subunit"/>
    <property type="evidence" value="ECO:0007669"/>
    <property type="project" value="UniProtKB-UniRule"/>
</dbReference>
<comment type="function">
    <text evidence="8">This protein binds to the 23S rRNA, and is important in its secondary structure. It is located near the subunit interface in the base of the L7/L12 stalk, and near the tRNA binding site of the peptidyltransferase center.</text>
</comment>
<accession>A0A6C2YP94</accession>